<feature type="compositionally biased region" description="Polar residues" evidence="1">
    <location>
        <begin position="574"/>
        <end position="584"/>
    </location>
</feature>
<evidence type="ECO:0000313" key="2">
    <source>
        <dbReference type="EMBL" id="CAK9880428.1"/>
    </source>
</evidence>
<feature type="compositionally biased region" description="Polar residues" evidence="1">
    <location>
        <begin position="60"/>
        <end position="75"/>
    </location>
</feature>
<dbReference type="PANTHER" id="PTHR32091">
    <property type="entry name" value="EUKARYOTIC TRANSLATION INITIATION FACTOR 4B"/>
    <property type="match status" value="1"/>
</dbReference>
<evidence type="ECO:0000256" key="1">
    <source>
        <dbReference type="SAM" id="MobiDB-lite"/>
    </source>
</evidence>
<protein>
    <submittedName>
        <fullName evidence="2">Uncharacterized protein</fullName>
    </submittedName>
</protein>
<feature type="region of interest" description="Disordered" evidence="1">
    <location>
        <begin position="358"/>
        <end position="525"/>
    </location>
</feature>
<proteinExistence type="predicted"/>
<feature type="compositionally biased region" description="Basic and acidic residues" evidence="1">
    <location>
        <begin position="94"/>
        <end position="107"/>
    </location>
</feature>
<dbReference type="InterPro" id="IPR010433">
    <property type="entry name" value="EIF-4B_pln"/>
</dbReference>
<feature type="compositionally biased region" description="Polar residues" evidence="1">
    <location>
        <begin position="549"/>
        <end position="565"/>
    </location>
</feature>
<dbReference type="EMBL" id="OZ023708">
    <property type="protein sequence ID" value="CAK9880428.1"/>
    <property type="molecule type" value="Genomic_DNA"/>
</dbReference>
<feature type="compositionally biased region" description="Polar residues" evidence="1">
    <location>
        <begin position="144"/>
        <end position="157"/>
    </location>
</feature>
<dbReference type="Proteomes" id="UP001497522">
    <property type="component" value="Chromosome 7"/>
</dbReference>
<feature type="compositionally biased region" description="Basic and acidic residues" evidence="1">
    <location>
        <begin position="468"/>
        <end position="486"/>
    </location>
</feature>
<feature type="region of interest" description="Disordered" evidence="1">
    <location>
        <begin position="627"/>
        <end position="648"/>
    </location>
</feature>
<dbReference type="PANTHER" id="PTHR32091:SF4">
    <property type="entry name" value="OS07G0546100 PROTEIN"/>
    <property type="match status" value="1"/>
</dbReference>
<feature type="compositionally biased region" description="Polar residues" evidence="1">
    <location>
        <begin position="124"/>
        <end position="134"/>
    </location>
</feature>
<feature type="region of interest" description="Disordered" evidence="1">
    <location>
        <begin position="549"/>
        <end position="584"/>
    </location>
</feature>
<reference evidence="2" key="1">
    <citation type="submission" date="2024-03" db="EMBL/GenBank/DDBJ databases">
        <authorList>
            <consortium name="ELIXIR-Norway"/>
            <consortium name="Elixir Norway"/>
        </authorList>
    </citation>
    <scope>NUCLEOTIDE SEQUENCE</scope>
</reference>
<feature type="region of interest" description="Disordered" evidence="1">
    <location>
        <begin position="1"/>
        <end position="157"/>
    </location>
</feature>
<gene>
    <name evidence="2" type="ORF">CSSPJE1EN2_LOCUS21831</name>
</gene>
<sequence length="648" mass="69526">MSKKKTSRAVMTLKDFHGGSIPSDLPLPSAPGMPVERSPFERQGSGGSWMSPVGRGYSGNERTIGQNRQGLSNSVRALEDKASLFPNPASIGRNYDEDERKPVDGRPRISPPPYWRQPPQQQQSVASVDRNSGPNVWPARQESESTQMPSDSVQNQSRVSVPWQAQIPKSKALDLGLSDRASSGGLKPEHSWGGASTDRVPHGNNYVNAEHSKFIRQPSCGVQGGAVRVGYTDARGYAGDSSGHPVAERPRLKLLPRSKPLETDEAVGHIELEVPAIEVLTALSCFCICKIRLKSSAVASMDTFQSKLAERPKLNLKPRSQQLGAGGATIGSDKVRNSVFGGARPRELVLRARGANDLGTAGQDGLPSPTIGHIPGSGSGKPEQQRAGLPNGSDSWADKKQVGTQPYKHQVEEFMESQGQRTKQNWVATGNDEGDPEWKGRGDFDKQDNIRQYEANRSYDRQSGQNRGPDRQESPLIDRQKTDSWRRPPSPIPATSAAWAASNNPTAPVAISGRDPAPRISGHHGFSAPASALELVKSFSRSSSIGSTMAGVTQSNSGNQLSNAKSVPRDQHYGSGSINGNSGVYSQKDATFSRLAEATSASPPISRDVYVPGSGFGGNRPYDRFGSTKYARGFGPGAGDINSRLSYG</sequence>
<accession>A0ABP1BVG6</accession>
<feature type="compositionally biased region" description="Basic and acidic residues" evidence="1">
    <location>
        <begin position="436"/>
        <end position="451"/>
    </location>
</feature>
<evidence type="ECO:0000313" key="3">
    <source>
        <dbReference type="Proteomes" id="UP001497522"/>
    </source>
</evidence>
<feature type="compositionally biased region" description="Polar residues" evidence="1">
    <location>
        <begin position="417"/>
        <end position="428"/>
    </location>
</feature>
<keyword evidence="3" id="KW-1185">Reference proteome</keyword>
<organism evidence="2 3">
    <name type="scientific">Sphagnum jensenii</name>
    <dbReference type="NCBI Taxonomy" id="128206"/>
    <lineage>
        <taxon>Eukaryota</taxon>
        <taxon>Viridiplantae</taxon>
        <taxon>Streptophyta</taxon>
        <taxon>Embryophyta</taxon>
        <taxon>Bryophyta</taxon>
        <taxon>Sphagnophytina</taxon>
        <taxon>Sphagnopsida</taxon>
        <taxon>Sphagnales</taxon>
        <taxon>Sphagnaceae</taxon>
        <taxon>Sphagnum</taxon>
    </lineage>
</organism>
<name>A0ABP1BVG6_9BRYO</name>
<feature type="region of interest" description="Disordered" evidence="1">
    <location>
        <begin position="178"/>
        <end position="199"/>
    </location>
</feature>